<dbReference type="AlphaFoldDB" id="A0AAV4E1J6"/>
<dbReference type="EMBL" id="BLXT01008548">
    <property type="protein sequence ID" value="GFO49931.1"/>
    <property type="molecule type" value="Genomic_DNA"/>
</dbReference>
<evidence type="ECO:0000313" key="3">
    <source>
        <dbReference type="Proteomes" id="UP000735302"/>
    </source>
</evidence>
<organism evidence="2 3">
    <name type="scientific">Plakobranchus ocellatus</name>
    <dbReference type="NCBI Taxonomy" id="259542"/>
    <lineage>
        <taxon>Eukaryota</taxon>
        <taxon>Metazoa</taxon>
        <taxon>Spiralia</taxon>
        <taxon>Lophotrochozoa</taxon>
        <taxon>Mollusca</taxon>
        <taxon>Gastropoda</taxon>
        <taxon>Heterobranchia</taxon>
        <taxon>Euthyneura</taxon>
        <taxon>Panpulmonata</taxon>
        <taxon>Sacoglossa</taxon>
        <taxon>Placobranchoidea</taxon>
        <taxon>Plakobranchidae</taxon>
        <taxon>Plakobranchus</taxon>
    </lineage>
</organism>
<evidence type="ECO:0000313" key="2">
    <source>
        <dbReference type="EMBL" id="GFO49931.1"/>
    </source>
</evidence>
<dbReference type="Proteomes" id="UP000735302">
    <property type="component" value="Unassembled WGS sequence"/>
</dbReference>
<sequence>MMTGGAIEPETESLDRLHSECADPSAYILICKNTLFKTSRQLKLKQSYLRLSGPPSDRGAGGEARTRDRRVPAGFRADPLVTVPPTPRRKSRCTQSCYRNS</sequence>
<proteinExistence type="predicted"/>
<gene>
    <name evidence="2" type="ORF">PoB_007643600</name>
</gene>
<keyword evidence="3" id="KW-1185">Reference proteome</keyword>
<feature type="region of interest" description="Disordered" evidence="1">
    <location>
        <begin position="47"/>
        <end position="101"/>
    </location>
</feature>
<evidence type="ECO:0000256" key="1">
    <source>
        <dbReference type="SAM" id="MobiDB-lite"/>
    </source>
</evidence>
<accession>A0AAV4E1J6</accession>
<protein>
    <submittedName>
        <fullName evidence="2">Uncharacterized protein</fullName>
    </submittedName>
</protein>
<name>A0AAV4E1J6_9GAST</name>
<comment type="caution">
    <text evidence="2">The sequence shown here is derived from an EMBL/GenBank/DDBJ whole genome shotgun (WGS) entry which is preliminary data.</text>
</comment>
<reference evidence="2 3" key="1">
    <citation type="journal article" date="2021" name="Elife">
        <title>Chloroplast acquisition without the gene transfer in kleptoplastic sea slugs, Plakobranchus ocellatus.</title>
        <authorList>
            <person name="Maeda T."/>
            <person name="Takahashi S."/>
            <person name="Yoshida T."/>
            <person name="Shimamura S."/>
            <person name="Takaki Y."/>
            <person name="Nagai Y."/>
            <person name="Toyoda A."/>
            <person name="Suzuki Y."/>
            <person name="Arimoto A."/>
            <person name="Ishii H."/>
            <person name="Satoh N."/>
            <person name="Nishiyama T."/>
            <person name="Hasebe M."/>
            <person name="Maruyama T."/>
            <person name="Minagawa J."/>
            <person name="Obokata J."/>
            <person name="Shigenobu S."/>
        </authorList>
    </citation>
    <scope>NUCLEOTIDE SEQUENCE [LARGE SCALE GENOMIC DNA]</scope>
</reference>